<dbReference type="SUPFAM" id="SSF54427">
    <property type="entry name" value="NTF2-like"/>
    <property type="match status" value="1"/>
</dbReference>
<gene>
    <name evidence="2" type="ORF">GCM10007901_05910</name>
</gene>
<feature type="domain" description="Nuclear transport factor 2" evidence="1">
    <location>
        <begin position="15"/>
        <end position="79"/>
    </location>
</feature>
<evidence type="ECO:0000313" key="2">
    <source>
        <dbReference type="EMBL" id="GLQ91641.1"/>
    </source>
</evidence>
<dbReference type="Pfam" id="PF02136">
    <property type="entry name" value="NTF2"/>
    <property type="match status" value="1"/>
</dbReference>
<name>A0ABQ5XM42_9GAMM</name>
<dbReference type="RefSeq" id="WP_284319403.1">
    <property type="nucleotide sequence ID" value="NZ_BSOB01000005.1"/>
</dbReference>
<evidence type="ECO:0000313" key="3">
    <source>
        <dbReference type="Proteomes" id="UP001156670"/>
    </source>
</evidence>
<reference evidence="3" key="1">
    <citation type="journal article" date="2019" name="Int. J. Syst. Evol. Microbiol.">
        <title>The Global Catalogue of Microorganisms (GCM) 10K type strain sequencing project: providing services to taxonomists for standard genome sequencing and annotation.</title>
        <authorList>
            <consortium name="The Broad Institute Genomics Platform"/>
            <consortium name="The Broad Institute Genome Sequencing Center for Infectious Disease"/>
            <person name="Wu L."/>
            <person name="Ma J."/>
        </authorList>
    </citation>
    <scope>NUCLEOTIDE SEQUENCE [LARGE SCALE GENOMIC DNA]</scope>
    <source>
        <strain evidence="3">NBRC 111980</strain>
    </source>
</reference>
<dbReference type="EMBL" id="BSOB01000005">
    <property type="protein sequence ID" value="GLQ91641.1"/>
    <property type="molecule type" value="Genomic_DNA"/>
</dbReference>
<dbReference type="InterPro" id="IPR002075">
    <property type="entry name" value="NTF2_dom"/>
</dbReference>
<dbReference type="Proteomes" id="UP001156670">
    <property type="component" value="Unassembled WGS sequence"/>
</dbReference>
<protein>
    <recommendedName>
        <fullName evidence="1">Nuclear transport factor 2 domain-containing protein</fullName>
    </recommendedName>
</protein>
<evidence type="ECO:0000259" key="1">
    <source>
        <dbReference type="Pfam" id="PF02136"/>
    </source>
</evidence>
<keyword evidence="3" id="KW-1185">Reference proteome</keyword>
<sequence length="157" mass="16907">MKNKPPLADVNIVRIVQNYYDAVDSLDGDRLAGLYYPAPTTLLQFNADEPIMTIDAIREFTNGFGQALAGIEHTKVEVWTNPLMGDVVPVDLLPGRPASSVTVVSTALPIFSVGEGAALKRIALPATSIFTIDVASEKFISVHNMFDISKVYAAVQG</sequence>
<proteinExistence type="predicted"/>
<dbReference type="InterPro" id="IPR032710">
    <property type="entry name" value="NTF2-like_dom_sf"/>
</dbReference>
<accession>A0ABQ5XM42</accession>
<dbReference type="Gene3D" id="3.10.450.50">
    <property type="match status" value="1"/>
</dbReference>
<comment type="caution">
    <text evidence="2">The sequence shown here is derived from an EMBL/GenBank/DDBJ whole genome shotgun (WGS) entry which is preliminary data.</text>
</comment>
<organism evidence="2 3">
    <name type="scientific">Dyella acidisoli</name>
    <dbReference type="NCBI Taxonomy" id="1867834"/>
    <lineage>
        <taxon>Bacteria</taxon>
        <taxon>Pseudomonadati</taxon>
        <taxon>Pseudomonadota</taxon>
        <taxon>Gammaproteobacteria</taxon>
        <taxon>Lysobacterales</taxon>
        <taxon>Rhodanobacteraceae</taxon>
        <taxon>Dyella</taxon>
    </lineage>
</organism>